<keyword evidence="12" id="KW-0472">Membrane</keyword>
<dbReference type="FunFam" id="3.30.200.20:FF:000593">
    <property type="entry name" value="Predicted protein"/>
    <property type="match status" value="1"/>
</dbReference>
<evidence type="ECO:0000259" key="21">
    <source>
        <dbReference type="PROSITE" id="PS50011"/>
    </source>
</evidence>
<reference evidence="22" key="1">
    <citation type="submission" date="2021-05" db="EMBL/GenBank/DDBJ databases">
        <authorList>
            <person name="Alioto T."/>
            <person name="Alioto T."/>
            <person name="Gomez Garrido J."/>
        </authorList>
    </citation>
    <scope>NUCLEOTIDE SEQUENCE</scope>
</reference>
<dbReference type="EMBL" id="HBUF01250063">
    <property type="protein sequence ID" value="CAG6679768.1"/>
    <property type="molecule type" value="Transcribed_RNA"/>
</dbReference>
<feature type="binding site" evidence="19">
    <location>
        <position position="127"/>
    </location>
    <ligand>
        <name>ATP</name>
        <dbReference type="ChEBI" id="CHEBI:30616"/>
    </ligand>
</feature>
<evidence type="ECO:0000256" key="2">
    <source>
        <dbReference type="ARBA" id="ARBA00011902"/>
    </source>
</evidence>
<keyword evidence="11" id="KW-1133">Transmembrane helix</keyword>
<dbReference type="Pfam" id="PF07714">
    <property type="entry name" value="PK_Tyr_Ser-Thr"/>
    <property type="match status" value="1"/>
</dbReference>
<evidence type="ECO:0000256" key="20">
    <source>
        <dbReference type="SAM" id="MobiDB-lite"/>
    </source>
</evidence>
<evidence type="ECO:0000313" key="22">
    <source>
        <dbReference type="EMBL" id="CAG6679772.1"/>
    </source>
</evidence>
<evidence type="ECO:0000256" key="10">
    <source>
        <dbReference type="ARBA" id="ARBA00022840"/>
    </source>
</evidence>
<keyword evidence="9" id="KW-0418">Kinase</keyword>
<evidence type="ECO:0000256" key="19">
    <source>
        <dbReference type="PROSITE-ProRule" id="PRU10141"/>
    </source>
</evidence>
<dbReference type="InterPro" id="IPR050122">
    <property type="entry name" value="RTK"/>
</dbReference>
<evidence type="ECO:0000256" key="12">
    <source>
        <dbReference type="ARBA" id="ARBA00023136"/>
    </source>
</evidence>
<dbReference type="PROSITE" id="PS00107">
    <property type="entry name" value="PROTEIN_KINASE_ATP"/>
    <property type="match status" value="1"/>
</dbReference>
<dbReference type="PANTHER" id="PTHR24416:SF550">
    <property type="entry name" value="FIBROBLAST GROWTH FACTOR RECEPTOR HOMOLOG 1-RELATED"/>
    <property type="match status" value="1"/>
</dbReference>
<dbReference type="PROSITE" id="PS50011">
    <property type="entry name" value="PROTEIN_KINASE_DOM"/>
    <property type="match status" value="1"/>
</dbReference>
<sequence>MALQTIDTTHRRDTEQTTNTPQTVLITQWKKKITIIIETQSTTGDGNSLVMPTVQIEKQKTEISIPTTTPCNTTTSEYDMPRDDRWEFPRQSLTFGPTLGEGEFGKVVQAEARGILKPDAVTPVAVKMLKEDHLDAHMIALVSEVEVMKMIGKHDNILNLLGVCSQNGPLYVIVEFAQHNNLKDFLIKHRPSPEYSNVDKDVLSDKDLLTYAYQVAAGMEYLHSKKCIHRDLAARIRIF</sequence>
<evidence type="ECO:0000256" key="4">
    <source>
        <dbReference type="ARBA" id="ARBA00022679"/>
    </source>
</evidence>
<dbReference type="InterPro" id="IPR017441">
    <property type="entry name" value="Protein_kinase_ATP_BS"/>
</dbReference>
<keyword evidence="10 19" id="KW-0067">ATP-binding</keyword>
<dbReference type="InterPro" id="IPR011009">
    <property type="entry name" value="Kinase-like_dom_sf"/>
</dbReference>
<dbReference type="Gene3D" id="1.10.510.10">
    <property type="entry name" value="Transferase(Phosphotransferase) domain 1"/>
    <property type="match status" value="1"/>
</dbReference>
<evidence type="ECO:0000256" key="5">
    <source>
        <dbReference type="ARBA" id="ARBA00022692"/>
    </source>
</evidence>
<organism evidence="22">
    <name type="scientific">Cacopsylla melanoneura</name>
    <dbReference type="NCBI Taxonomy" id="428564"/>
    <lineage>
        <taxon>Eukaryota</taxon>
        <taxon>Metazoa</taxon>
        <taxon>Ecdysozoa</taxon>
        <taxon>Arthropoda</taxon>
        <taxon>Hexapoda</taxon>
        <taxon>Insecta</taxon>
        <taxon>Pterygota</taxon>
        <taxon>Neoptera</taxon>
        <taxon>Paraneoptera</taxon>
        <taxon>Hemiptera</taxon>
        <taxon>Sternorrhyncha</taxon>
        <taxon>Psylloidea</taxon>
        <taxon>Psyllidae</taxon>
        <taxon>Psyllinae</taxon>
        <taxon>Cacopsylla</taxon>
    </lineage>
</organism>
<dbReference type="AlphaFoldDB" id="A0A8D8X114"/>
<dbReference type="GO" id="GO:0007169">
    <property type="term" value="P:cell surface receptor protein tyrosine kinase signaling pathway"/>
    <property type="evidence" value="ECO:0007669"/>
    <property type="project" value="TreeGrafter"/>
</dbReference>
<comment type="subcellular location">
    <subcellularLocation>
        <location evidence="1">Membrane</location>
        <topology evidence="1">Single-pass membrane protein</topology>
    </subcellularLocation>
</comment>
<keyword evidence="5" id="KW-0812">Transmembrane</keyword>
<dbReference type="GO" id="GO:0043235">
    <property type="term" value="C:receptor complex"/>
    <property type="evidence" value="ECO:0007669"/>
    <property type="project" value="TreeGrafter"/>
</dbReference>
<evidence type="ECO:0000256" key="8">
    <source>
        <dbReference type="ARBA" id="ARBA00022741"/>
    </source>
</evidence>
<evidence type="ECO:0000256" key="9">
    <source>
        <dbReference type="ARBA" id="ARBA00022777"/>
    </source>
</evidence>
<dbReference type="SUPFAM" id="SSF56112">
    <property type="entry name" value="Protein kinase-like (PK-like)"/>
    <property type="match status" value="1"/>
</dbReference>
<keyword evidence="17" id="KW-0393">Immunoglobulin domain</keyword>
<comment type="function">
    <text evidence="18">Receptor for basic fibroblast growth factor.</text>
</comment>
<evidence type="ECO:0000256" key="3">
    <source>
        <dbReference type="ARBA" id="ARBA00022553"/>
    </source>
</evidence>
<keyword evidence="4" id="KW-0808">Transferase</keyword>
<evidence type="ECO:0000256" key="14">
    <source>
        <dbReference type="ARBA" id="ARBA00023157"/>
    </source>
</evidence>
<keyword evidence="7" id="KW-0677">Repeat</keyword>
<evidence type="ECO:0000256" key="1">
    <source>
        <dbReference type="ARBA" id="ARBA00004167"/>
    </source>
</evidence>
<accession>A0A8D8X114</accession>
<dbReference type="EMBL" id="HBUF01250065">
    <property type="protein sequence ID" value="CAG6679772.1"/>
    <property type="molecule type" value="Transcribed_RNA"/>
</dbReference>
<dbReference type="Gene3D" id="3.30.200.20">
    <property type="entry name" value="Phosphorylase Kinase, domain 1"/>
    <property type="match status" value="1"/>
</dbReference>
<keyword evidence="15 22" id="KW-0675">Receptor</keyword>
<dbReference type="GO" id="GO:0005886">
    <property type="term" value="C:plasma membrane"/>
    <property type="evidence" value="ECO:0007669"/>
    <property type="project" value="TreeGrafter"/>
</dbReference>
<dbReference type="InterPro" id="IPR000719">
    <property type="entry name" value="Prot_kinase_dom"/>
</dbReference>
<dbReference type="InterPro" id="IPR001245">
    <property type="entry name" value="Ser-Thr/Tyr_kinase_cat_dom"/>
</dbReference>
<dbReference type="PANTHER" id="PTHR24416">
    <property type="entry name" value="TYROSINE-PROTEIN KINASE RECEPTOR"/>
    <property type="match status" value="1"/>
</dbReference>
<evidence type="ECO:0000256" key="7">
    <source>
        <dbReference type="ARBA" id="ARBA00022737"/>
    </source>
</evidence>
<keyword evidence="3" id="KW-0597">Phosphoprotein</keyword>
<evidence type="ECO:0000256" key="13">
    <source>
        <dbReference type="ARBA" id="ARBA00023137"/>
    </source>
</evidence>
<dbReference type="GO" id="GO:0004714">
    <property type="term" value="F:transmembrane receptor protein tyrosine kinase activity"/>
    <property type="evidence" value="ECO:0007669"/>
    <property type="project" value="UniProtKB-EC"/>
</dbReference>
<keyword evidence="6" id="KW-0732">Signal</keyword>
<name>A0A8D8X114_9HEMI</name>
<evidence type="ECO:0000256" key="17">
    <source>
        <dbReference type="ARBA" id="ARBA00023319"/>
    </source>
</evidence>
<dbReference type="GO" id="GO:0005524">
    <property type="term" value="F:ATP binding"/>
    <property type="evidence" value="ECO:0007669"/>
    <property type="project" value="UniProtKB-UniRule"/>
</dbReference>
<keyword evidence="14" id="KW-1015">Disulfide bond</keyword>
<protein>
    <recommendedName>
        <fullName evidence="2">receptor protein-tyrosine kinase</fullName>
        <ecNumber evidence="2">2.7.10.1</ecNumber>
    </recommendedName>
</protein>
<evidence type="ECO:0000256" key="18">
    <source>
        <dbReference type="ARBA" id="ARBA00056965"/>
    </source>
</evidence>
<evidence type="ECO:0000256" key="6">
    <source>
        <dbReference type="ARBA" id="ARBA00022729"/>
    </source>
</evidence>
<proteinExistence type="predicted"/>
<keyword evidence="16" id="KW-0325">Glycoprotein</keyword>
<evidence type="ECO:0000256" key="15">
    <source>
        <dbReference type="ARBA" id="ARBA00023170"/>
    </source>
</evidence>
<evidence type="ECO:0000256" key="11">
    <source>
        <dbReference type="ARBA" id="ARBA00022989"/>
    </source>
</evidence>
<feature type="domain" description="Protein kinase" evidence="21">
    <location>
        <begin position="93"/>
        <end position="239"/>
    </location>
</feature>
<keyword evidence="13" id="KW-0829">Tyrosine-protein kinase</keyword>
<feature type="region of interest" description="Disordered" evidence="20">
    <location>
        <begin position="1"/>
        <end position="20"/>
    </location>
</feature>
<evidence type="ECO:0000256" key="16">
    <source>
        <dbReference type="ARBA" id="ARBA00023180"/>
    </source>
</evidence>
<dbReference type="EMBL" id="HBUF01250062">
    <property type="protein sequence ID" value="CAG6679766.1"/>
    <property type="molecule type" value="Transcribed_RNA"/>
</dbReference>
<keyword evidence="8 19" id="KW-0547">Nucleotide-binding</keyword>
<dbReference type="EC" id="2.7.10.1" evidence="2"/>